<organism evidence="1">
    <name type="scientific">marine sediment metagenome</name>
    <dbReference type="NCBI Taxonomy" id="412755"/>
    <lineage>
        <taxon>unclassified sequences</taxon>
        <taxon>metagenomes</taxon>
        <taxon>ecological metagenomes</taxon>
    </lineage>
</organism>
<proteinExistence type="predicted"/>
<accession>A0A0F9QFF0</accession>
<reference evidence="1" key="1">
    <citation type="journal article" date="2015" name="Nature">
        <title>Complex archaea that bridge the gap between prokaryotes and eukaryotes.</title>
        <authorList>
            <person name="Spang A."/>
            <person name="Saw J.H."/>
            <person name="Jorgensen S.L."/>
            <person name="Zaremba-Niedzwiedzka K."/>
            <person name="Martijn J."/>
            <person name="Lind A.E."/>
            <person name="van Eijk R."/>
            <person name="Schleper C."/>
            <person name="Guy L."/>
            <person name="Ettema T.J."/>
        </authorList>
    </citation>
    <scope>NUCLEOTIDE SEQUENCE</scope>
</reference>
<sequence length="143" mass="16695">MVISAFCGTGKSYLCEQSFDLKYIEFECWKYDQSEFPSNYVTDVLSRIGEVDIIFVSTNPMSLNLLIKSGVKVILIYPELQLKDEYLSRYINRCSSYDFIKTLSTYWEIWIRESMANKSCQHVVLTQGQYISDVLSQFIKESK</sequence>
<dbReference type="EMBL" id="LAZR01004971">
    <property type="protein sequence ID" value="KKN04008.1"/>
    <property type="molecule type" value="Genomic_DNA"/>
</dbReference>
<evidence type="ECO:0008006" key="2">
    <source>
        <dbReference type="Google" id="ProtNLM"/>
    </source>
</evidence>
<name>A0A0F9QFF0_9ZZZZ</name>
<dbReference type="AlphaFoldDB" id="A0A0F9QFF0"/>
<gene>
    <name evidence="1" type="ORF">LCGC14_1101990</name>
</gene>
<protein>
    <recommendedName>
        <fullName evidence="2">Shikimate kinase</fullName>
    </recommendedName>
</protein>
<comment type="caution">
    <text evidence="1">The sequence shown here is derived from an EMBL/GenBank/DDBJ whole genome shotgun (WGS) entry which is preliminary data.</text>
</comment>
<evidence type="ECO:0000313" key="1">
    <source>
        <dbReference type="EMBL" id="KKN04008.1"/>
    </source>
</evidence>